<dbReference type="GO" id="GO:0005576">
    <property type="term" value="C:extracellular region"/>
    <property type="evidence" value="ECO:0007669"/>
    <property type="project" value="InterPro"/>
</dbReference>
<organism evidence="12 13">
    <name type="scientific">Myceligenerans xiligouense</name>
    <dbReference type="NCBI Taxonomy" id="253184"/>
    <lineage>
        <taxon>Bacteria</taxon>
        <taxon>Bacillati</taxon>
        <taxon>Actinomycetota</taxon>
        <taxon>Actinomycetes</taxon>
        <taxon>Micrococcales</taxon>
        <taxon>Promicromonosporaceae</taxon>
        <taxon>Myceligenerans</taxon>
    </lineage>
</organism>
<dbReference type="Pfam" id="PF02983">
    <property type="entry name" value="Pro_Al_protease"/>
    <property type="match status" value="1"/>
</dbReference>
<keyword evidence="2" id="KW-0645">Protease</keyword>
<dbReference type="Gene3D" id="2.40.10.10">
    <property type="entry name" value="Trypsin-like serine proteases"/>
    <property type="match status" value="2"/>
</dbReference>
<keyword evidence="7 9" id="KW-1015">Disulfide bond</keyword>
<feature type="signal peptide" evidence="10">
    <location>
        <begin position="1"/>
        <end position="30"/>
    </location>
</feature>
<name>A0A3N4YPZ4_9MICO</name>
<feature type="disulfide bond" evidence="9">
    <location>
        <begin position="325"/>
        <end position="352"/>
    </location>
</feature>
<keyword evidence="5" id="KW-0720">Serine protease</keyword>
<dbReference type="InterPro" id="IPR009003">
    <property type="entry name" value="Peptidase_S1_PA"/>
</dbReference>
<accession>A0A3N4YPZ4</accession>
<dbReference type="PIRSF" id="PIRSF001134">
    <property type="entry name" value="Streptogrisin"/>
    <property type="match status" value="1"/>
</dbReference>
<evidence type="ECO:0000256" key="8">
    <source>
        <dbReference type="PIRSR" id="PIRSR001134-1"/>
    </source>
</evidence>
<sequence length="377" mass="37463">MRRTHTRALVAATAALTVVGGAWTAGVATAAPGPSPDAASKYAPGMLDALERDLGLGTDDAVDLLEAEALATQASENLTEALDETFAGSWVGDSADLTVAVTDPADVAAVEKAGAEAVVVDHSLDALDAWTADLDEALAGVDGVPSYSVDVESNSIVIGVHDGARAEAAELVEKAGIPADAVTFDATDAQPRPLIDVVGGNPYYIGSGSRCSVGFSVTGGFVTAGHCGGTGATTSQPSGQFRVSSFPGNDYGYVAVGSGNNLVPGVNGYDGNTYAVTGHSVAPVGSTVCRSGSTTGWHCGTIQALNATVNYAQGSVYGLIQTNVCAEPGDSGGSLLAGSSAQGMTSGGSGNCSWGGQTFFQPVGEALSAAGVSLLTY</sequence>
<comment type="similarity">
    <text evidence="1">Belongs to the peptidase S1 family.</text>
</comment>
<dbReference type="OrthoDB" id="8781117at2"/>
<evidence type="ECO:0000313" key="13">
    <source>
        <dbReference type="Proteomes" id="UP000280501"/>
    </source>
</evidence>
<dbReference type="GO" id="GO:0006508">
    <property type="term" value="P:proteolysis"/>
    <property type="evidence" value="ECO:0007669"/>
    <property type="project" value="UniProtKB-KW"/>
</dbReference>
<evidence type="ECO:0000256" key="4">
    <source>
        <dbReference type="ARBA" id="ARBA00022801"/>
    </source>
</evidence>
<dbReference type="InterPro" id="IPR043504">
    <property type="entry name" value="Peptidase_S1_PA_chymotrypsin"/>
</dbReference>
<dbReference type="AlphaFoldDB" id="A0A3N4YPZ4"/>
<dbReference type="Gene3D" id="3.30.300.50">
    <property type="match status" value="2"/>
</dbReference>
<feature type="active site" description="Charge relay system" evidence="8">
    <location>
        <position position="226"/>
    </location>
</feature>
<evidence type="ECO:0000256" key="6">
    <source>
        <dbReference type="ARBA" id="ARBA00023145"/>
    </source>
</evidence>
<dbReference type="InterPro" id="IPR035070">
    <property type="entry name" value="Streptogrisin_prodomain"/>
</dbReference>
<keyword evidence="3 10" id="KW-0732">Signal</keyword>
<comment type="caution">
    <text evidence="12">The sequence shown here is derived from an EMBL/GenBank/DDBJ whole genome shotgun (WGS) entry which is preliminary data.</text>
</comment>
<evidence type="ECO:0000256" key="7">
    <source>
        <dbReference type="ARBA" id="ARBA00023157"/>
    </source>
</evidence>
<dbReference type="InterPro" id="IPR004236">
    <property type="entry name" value="Pept_S1_alpha_lytic"/>
</dbReference>
<keyword evidence="13" id="KW-1185">Reference proteome</keyword>
<proteinExistence type="inferred from homology"/>
<dbReference type="PRINTS" id="PR00861">
    <property type="entry name" value="ALYTICPTASE"/>
</dbReference>
<dbReference type="InterPro" id="IPR001316">
    <property type="entry name" value="Pept_S1A_streptogrisin"/>
</dbReference>
<evidence type="ECO:0000259" key="11">
    <source>
        <dbReference type="Pfam" id="PF02983"/>
    </source>
</evidence>
<feature type="active site" description="Charge relay system" evidence="8">
    <location>
        <position position="250"/>
    </location>
</feature>
<evidence type="ECO:0000256" key="5">
    <source>
        <dbReference type="ARBA" id="ARBA00022825"/>
    </source>
</evidence>
<dbReference type="CDD" id="cd21112">
    <property type="entry name" value="alphaLP-like"/>
    <property type="match status" value="1"/>
</dbReference>
<feature type="active site" description="Charge relay system" evidence="8">
    <location>
        <position position="331"/>
    </location>
</feature>
<evidence type="ECO:0000256" key="9">
    <source>
        <dbReference type="PIRSR" id="PIRSR001134-2"/>
    </source>
</evidence>
<gene>
    <name evidence="12" type="ORF">EDD34_3810</name>
</gene>
<keyword evidence="6" id="KW-0865">Zymogen</keyword>
<protein>
    <submittedName>
        <fullName evidence="12">Streptogrisin C</fullName>
    </submittedName>
</protein>
<evidence type="ECO:0000256" key="2">
    <source>
        <dbReference type="ARBA" id="ARBA00022670"/>
    </source>
</evidence>
<feature type="disulfide bond" evidence="9">
    <location>
        <begin position="289"/>
        <end position="299"/>
    </location>
</feature>
<reference evidence="12 13" key="1">
    <citation type="submission" date="2018-11" db="EMBL/GenBank/DDBJ databases">
        <title>Sequencing the genomes of 1000 actinobacteria strains.</title>
        <authorList>
            <person name="Klenk H.-P."/>
        </authorList>
    </citation>
    <scope>NUCLEOTIDE SEQUENCE [LARGE SCALE GENOMIC DNA]</scope>
    <source>
        <strain evidence="12 13">DSM 15700</strain>
    </source>
</reference>
<evidence type="ECO:0000256" key="1">
    <source>
        <dbReference type="ARBA" id="ARBA00007664"/>
    </source>
</evidence>
<dbReference type="SUPFAM" id="SSF50494">
    <property type="entry name" value="Trypsin-like serine proteases"/>
    <property type="match status" value="1"/>
</dbReference>
<dbReference type="GO" id="GO:0004252">
    <property type="term" value="F:serine-type endopeptidase activity"/>
    <property type="evidence" value="ECO:0007669"/>
    <property type="project" value="InterPro"/>
</dbReference>
<dbReference type="EMBL" id="RKQZ01000001">
    <property type="protein sequence ID" value="RPF23129.1"/>
    <property type="molecule type" value="Genomic_DNA"/>
</dbReference>
<feature type="disulfide bond" evidence="9">
    <location>
        <begin position="211"/>
        <end position="227"/>
    </location>
</feature>
<keyword evidence="4" id="KW-0378">Hydrolase</keyword>
<feature type="domain" description="Peptidase S1A alpha-lytic prodomain" evidence="11">
    <location>
        <begin position="122"/>
        <end position="178"/>
    </location>
</feature>
<evidence type="ECO:0000313" key="12">
    <source>
        <dbReference type="EMBL" id="RPF23129.1"/>
    </source>
</evidence>
<evidence type="ECO:0000256" key="10">
    <source>
        <dbReference type="SAM" id="SignalP"/>
    </source>
</evidence>
<evidence type="ECO:0000256" key="3">
    <source>
        <dbReference type="ARBA" id="ARBA00022729"/>
    </source>
</evidence>
<dbReference type="RefSeq" id="WP_123815951.1">
    <property type="nucleotide sequence ID" value="NZ_RKQZ01000001.1"/>
</dbReference>
<feature type="chain" id="PRO_5018049901" evidence="10">
    <location>
        <begin position="31"/>
        <end position="377"/>
    </location>
</feature>
<dbReference type="Proteomes" id="UP000280501">
    <property type="component" value="Unassembled WGS sequence"/>
</dbReference>